<keyword evidence="1" id="KW-1133">Transmembrane helix</keyword>
<dbReference type="Pfam" id="PF11797">
    <property type="entry name" value="WxLIP_HBD"/>
    <property type="match status" value="1"/>
</dbReference>
<dbReference type="STRING" id="317735.RU98_GL001042"/>
<feature type="domain" description="WxL Interacting Protein peptidoglycan binding" evidence="2">
    <location>
        <begin position="43"/>
        <end position="155"/>
    </location>
</feature>
<dbReference type="OrthoDB" id="2182465at2"/>
<evidence type="ECO:0000313" key="4">
    <source>
        <dbReference type="EMBL" id="EOL49880.1"/>
    </source>
</evidence>
<keyword evidence="1" id="KW-0812">Transmembrane</keyword>
<protein>
    <submittedName>
        <fullName evidence="4">Uncharacterized protein</fullName>
    </submittedName>
</protein>
<evidence type="ECO:0000256" key="1">
    <source>
        <dbReference type="SAM" id="Phobius"/>
    </source>
</evidence>
<evidence type="ECO:0000259" key="3">
    <source>
        <dbReference type="Pfam" id="PF11797"/>
    </source>
</evidence>
<feature type="transmembrane region" description="Helical" evidence="1">
    <location>
        <begin position="318"/>
        <end position="335"/>
    </location>
</feature>
<dbReference type="InterPro" id="IPR010317">
    <property type="entry name" value="WxLIP_PGBD"/>
</dbReference>
<gene>
    <name evidence="4" type="ORF">UC7_00545</name>
</gene>
<sequence length="345" mass="38989">MNKYLSYLALVLGLLVFFVKPVKSLANQDSSNLINGLSYELLYPENQTNKNLGYFDLTVQSENKQTVSLKLYNSLDKELTVQVNLNTAKTNNIGRVEYGLNNLKKDPSLKHGFTALVKGPEQVVIPPKSSQRLELAISLPKNVADGLIAGGIQLQPIDTDEINSRGKKDIVVNEFAFLIGMLLRVGDTSHIKPELKLNKTYIAFKDKKSHFFVNMSNVQPVYLEMMAIEVQIRKANKSNTLFEYYKKDMRMAPNSMIDFPVDLADKGLNAGKYTAQINVSSKNGGNWSWTEDFSINTLEAERIHSQQVENKPTHRKKIWLFAPVLIIVVASNRLIKRKRAGKRKK</sequence>
<proteinExistence type="predicted"/>
<dbReference type="AlphaFoldDB" id="R3X701"/>
<dbReference type="InterPro" id="IPR021759">
    <property type="entry name" value="WxLIP_HBD"/>
</dbReference>
<keyword evidence="1" id="KW-0472">Membrane</keyword>
<comment type="caution">
    <text evidence="4">The sequence shown here is derived from an EMBL/GenBank/DDBJ whole genome shotgun (WGS) entry which is preliminary data.</text>
</comment>
<dbReference type="EMBL" id="AJAU01000007">
    <property type="protein sequence ID" value="EOL49880.1"/>
    <property type="molecule type" value="Genomic_DNA"/>
</dbReference>
<dbReference type="Pfam" id="PF06030">
    <property type="entry name" value="WxLIP_PGBD"/>
    <property type="match status" value="1"/>
</dbReference>
<dbReference type="eggNOG" id="COG4072">
    <property type="taxonomic scope" value="Bacteria"/>
</dbReference>
<accession>R3X701</accession>
<evidence type="ECO:0000259" key="2">
    <source>
        <dbReference type="Pfam" id="PF06030"/>
    </source>
</evidence>
<name>R3X701_9ENTE</name>
<evidence type="ECO:0000313" key="5">
    <source>
        <dbReference type="Proteomes" id="UP000013840"/>
    </source>
</evidence>
<dbReference type="Proteomes" id="UP000013840">
    <property type="component" value="Unassembled WGS sequence"/>
</dbReference>
<keyword evidence="5" id="KW-1185">Reference proteome</keyword>
<reference evidence="4 5" key="1">
    <citation type="submission" date="2013-02" db="EMBL/GenBank/DDBJ databases">
        <title>The Genome Sequence of Enterococcus caccae BAA-1240.</title>
        <authorList>
            <consortium name="The Broad Institute Genome Sequencing Platform"/>
            <consortium name="The Broad Institute Genome Sequencing Center for Infectious Disease"/>
            <person name="Earl A.M."/>
            <person name="Gilmore M.S."/>
            <person name="Lebreton F."/>
            <person name="Walker B."/>
            <person name="Young S.K."/>
            <person name="Zeng Q."/>
            <person name="Gargeya S."/>
            <person name="Fitzgerald M."/>
            <person name="Haas B."/>
            <person name="Abouelleil A."/>
            <person name="Alvarado L."/>
            <person name="Arachchi H.M."/>
            <person name="Berlin A.M."/>
            <person name="Chapman S.B."/>
            <person name="Dewar J."/>
            <person name="Goldberg J."/>
            <person name="Griggs A."/>
            <person name="Gujja S."/>
            <person name="Hansen M."/>
            <person name="Howarth C."/>
            <person name="Imamovic A."/>
            <person name="Larimer J."/>
            <person name="McCowan C."/>
            <person name="Murphy C."/>
            <person name="Neiman D."/>
            <person name="Pearson M."/>
            <person name="Priest M."/>
            <person name="Roberts A."/>
            <person name="Saif S."/>
            <person name="Shea T."/>
            <person name="Sisk P."/>
            <person name="Sykes S."/>
            <person name="Wortman J."/>
            <person name="Nusbaum C."/>
            <person name="Birren B."/>
        </authorList>
    </citation>
    <scope>NUCLEOTIDE SEQUENCE [LARGE SCALE GENOMIC DNA]</scope>
    <source>
        <strain evidence="4 5">ATCC BAA-1240</strain>
    </source>
</reference>
<dbReference type="RefSeq" id="WP_010770728.1">
    <property type="nucleotide sequence ID" value="NZ_KB946332.1"/>
</dbReference>
<feature type="domain" description="WxL Interacting Protein host binding" evidence="3">
    <location>
        <begin position="171"/>
        <end position="303"/>
    </location>
</feature>
<organism evidence="4 5">
    <name type="scientific">Enterococcus caccae ATCC BAA-1240</name>
    <dbReference type="NCBI Taxonomy" id="1158612"/>
    <lineage>
        <taxon>Bacteria</taxon>
        <taxon>Bacillati</taxon>
        <taxon>Bacillota</taxon>
        <taxon>Bacilli</taxon>
        <taxon>Lactobacillales</taxon>
        <taxon>Enterococcaceae</taxon>
        <taxon>Enterococcus</taxon>
    </lineage>
</organism>
<dbReference type="PATRIC" id="fig|1158612.3.peg.547"/>